<proteinExistence type="predicted"/>
<sequence length="273" mass="28634">MKRIASATSLWIDGRPADAATLTALQTNYGHLSTMQVRGGAVQGFGRHLTRLQSANAELFGSALCAARIQHELASALHAAAVDDATLRVSVGALDVAAVDRGDAVDVTLLIALSPPRAAPVNPQRLQSCRHQRPLAHLKHLATLPLLHARRTARAAGFDDALLVDDVGRVLEGALWNIGLVDAEGGIVWPQGDALRGVTEGILRAGLDAADLAQRIAPVRLADCISFQAAFACNSSGLWPLASIDGQAFAEDPVVPQALQTVLAAVPWEALEA</sequence>
<keyword evidence="1" id="KW-0032">Aminotransferase</keyword>
<dbReference type="NCBIfam" id="NF006734">
    <property type="entry name" value="PRK09266.1"/>
    <property type="match status" value="1"/>
</dbReference>
<name>A0ABS8UDL0_9GAMM</name>
<gene>
    <name evidence="1" type="ORF">LTT95_09335</name>
</gene>
<dbReference type="SUPFAM" id="SSF56752">
    <property type="entry name" value="D-aminoacid aminotransferase-like PLP-dependent enzymes"/>
    <property type="match status" value="1"/>
</dbReference>
<reference evidence="1" key="1">
    <citation type="submission" date="2021-12" db="EMBL/GenBank/DDBJ databases">
        <authorList>
            <person name="Ulrich A."/>
        </authorList>
    </citation>
    <scope>NUCLEOTIDE SEQUENCE</scope>
    <source>
        <strain evidence="1">A1P009</strain>
    </source>
</reference>
<dbReference type="Pfam" id="PF01063">
    <property type="entry name" value="Aminotran_4"/>
    <property type="match status" value="1"/>
</dbReference>
<accession>A0ABS8UDL0</accession>
<dbReference type="GO" id="GO:0008483">
    <property type="term" value="F:transaminase activity"/>
    <property type="evidence" value="ECO:0007669"/>
    <property type="project" value="UniProtKB-KW"/>
</dbReference>
<dbReference type="InterPro" id="IPR036038">
    <property type="entry name" value="Aminotransferase-like"/>
</dbReference>
<dbReference type="EMBL" id="JAJQKU010000002">
    <property type="protein sequence ID" value="MCD9097139.1"/>
    <property type="molecule type" value="Genomic_DNA"/>
</dbReference>
<organism evidence="1 2">
    <name type="scientific">Luteimonas fraxinea</name>
    <dbReference type="NCBI Taxonomy" id="2901869"/>
    <lineage>
        <taxon>Bacteria</taxon>
        <taxon>Pseudomonadati</taxon>
        <taxon>Pseudomonadota</taxon>
        <taxon>Gammaproteobacteria</taxon>
        <taxon>Lysobacterales</taxon>
        <taxon>Lysobacteraceae</taxon>
        <taxon>Luteimonas</taxon>
    </lineage>
</organism>
<dbReference type="Gene3D" id="3.20.10.10">
    <property type="entry name" value="D-amino Acid Aminotransferase, subunit A, domain 2"/>
    <property type="match status" value="1"/>
</dbReference>
<dbReference type="Proteomes" id="UP001430360">
    <property type="component" value="Unassembled WGS sequence"/>
</dbReference>
<keyword evidence="1" id="KW-0808">Transferase</keyword>
<dbReference type="InterPro" id="IPR001544">
    <property type="entry name" value="Aminotrans_IV"/>
</dbReference>
<comment type="caution">
    <text evidence="1">The sequence shown here is derived from an EMBL/GenBank/DDBJ whole genome shotgun (WGS) entry which is preliminary data.</text>
</comment>
<reference evidence="1" key="2">
    <citation type="journal article" date="2022" name="Syst. Appl. Microbiol.">
        <title>Physiological and genomic characterisation of Luteimonas fraxinea sp. nov., a bacterial species associated with trees tolerant to ash dieback.</title>
        <authorList>
            <person name="Ulrich K."/>
            <person name="Becker R."/>
            <person name="Behrendt U."/>
            <person name="Kube M."/>
            <person name="Schneck V."/>
            <person name="Ulrich A."/>
        </authorList>
    </citation>
    <scope>NUCLEOTIDE SEQUENCE</scope>
    <source>
        <strain evidence="1">A1P009</strain>
    </source>
</reference>
<evidence type="ECO:0000313" key="2">
    <source>
        <dbReference type="Proteomes" id="UP001430360"/>
    </source>
</evidence>
<evidence type="ECO:0000313" key="1">
    <source>
        <dbReference type="EMBL" id="MCD9097139.1"/>
    </source>
</evidence>
<protein>
    <submittedName>
        <fullName evidence="1">Aminotransferase class IV</fullName>
    </submittedName>
</protein>
<dbReference type="InterPro" id="IPR043132">
    <property type="entry name" value="BCAT-like_C"/>
</dbReference>
<dbReference type="RefSeq" id="WP_232136091.1">
    <property type="nucleotide sequence ID" value="NZ_JAJQKU010000002.1"/>
</dbReference>
<keyword evidence="2" id="KW-1185">Reference proteome</keyword>